<dbReference type="PROSITE" id="PS51987">
    <property type="entry name" value="GS_CATALYTIC"/>
    <property type="match status" value="1"/>
</dbReference>
<evidence type="ECO:0000256" key="2">
    <source>
        <dbReference type="ARBA" id="ARBA00003117"/>
    </source>
</evidence>
<evidence type="ECO:0000256" key="5">
    <source>
        <dbReference type="ARBA" id="ARBA00022840"/>
    </source>
</evidence>
<accession>A0A1N7K6T7</accession>
<keyword evidence="5" id="KW-0067">ATP-binding</keyword>
<dbReference type="RefSeq" id="WP_245821317.1">
    <property type="nucleotide sequence ID" value="NZ_FTOA01000002.1"/>
</dbReference>
<feature type="compositionally biased region" description="Low complexity" evidence="10">
    <location>
        <begin position="23"/>
        <end position="32"/>
    </location>
</feature>
<dbReference type="InterPro" id="IPR014746">
    <property type="entry name" value="Gln_synth/guanido_kin_cat_dom"/>
</dbReference>
<dbReference type="Gene3D" id="3.30.590.10">
    <property type="entry name" value="Glutamine synthetase/guanido kinase, catalytic domain"/>
    <property type="match status" value="1"/>
</dbReference>
<reference evidence="13 14" key="1">
    <citation type="submission" date="2017-01" db="EMBL/GenBank/DDBJ databases">
        <authorList>
            <person name="Mah S.A."/>
            <person name="Swanson W.J."/>
            <person name="Moy G.W."/>
            <person name="Vacquier V.D."/>
        </authorList>
    </citation>
    <scope>NUCLEOTIDE SEQUENCE [LARGE SCALE GENOMIC DNA]</scope>
    <source>
        <strain evidence="13 14">DSM 11589</strain>
    </source>
</reference>
<keyword evidence="3 13" id="KW-0436">Ligase</keyword>
<evidence type="ECO:0000256" key="6">
    <source>
        <dbReference type="ARBA" id="ARBA00022842"/>
    </source>
</evidence>
<protein>
    <submittedName>
        <fullName evidence="13">Glutamate--putrescine ligase</fullName>
    </submittedName>
</protein>
<dbReference type="InterPro" id="IPR008147">
    <property type="entry name" value="Gln_synt_N"/>
</dbReference>
<gene>
    <name evidence="13" type="ORF">SAMN05421779_102629</name>
</gene>
<evidence type="ECO:0000256" key="7">
    <source>
        <dbReference type="ARBA" id="ARBA00023231"/>
    </source>
</evidence>
<keyword evidence="7" id="KW-0535">Nitrogen fixation</keyword>
<dbReference type="STRING" id="80876.SAMN05421779_102629"/>
<keyword evidence="6" id="KW-0460">Magnesium</keyword>
<dbReference type="EMBL" id="FTOA01000002">
    <property type="protein sequence ID" value="SIS57267.1"/>
    <property type="molecule type" value="Genomic_DNA"/>
</dbReference>
<dbReference type="GO" id="GO:0006542">
    <property type="term" value="P:glutamine biosynthetic process"/>
    <property type="evidence" value="ECO:0007669"/>
    <property type="project" value="InterPro"/>
</dbReference>
<keyword evidence="4" id="KW-0547">Nucleotide-binding</keyword>
<dbReference type="InterPro" id="IPR036651">
    <property type="entry name" value="Gln_synt_N_sf"/>
</dbReference>
<dbReference type="GO" id="GO:0004356">
    <property type="term" value="F:glutamine synthetase activity"/>
    <property type="evidence" value="ECO:0007669"/>
    <property type="project" value="InterPro"/>
</dbReference>
<dbReference type="InterPro" id="IPR008146">
    <property type="entry name" value="Gln_synth_cat_dom"/>
</dbReference>
<dbReference type="GO" id="GO:0006598">
    <property type="term" value="P:polyamine catabolic process"/>
    <property type="evidence" value="ECO:0007669"/>
    <property type="project" value="TreeGrafter"/>
</dbReference>
<dbReference type="GO" id="GO:0005524">
    <property type="term" value="F:ATP binding"/>
    <property type="evidence" value="ECO:0007669"/>
    <property type="project" value="UniProtKB-KW"/>
</dbReference>
<proteinExistence type="inferred from homology"/>
<feature type="region of interest" description="Disordered" evidence="10">
    <location>
        <begin position="194"/>
        <end position="214"/>
    </location>
</feature>
<comment type="function">
    <text evidence="2">Catalyzes the ATP-dependent biosynthesis of glutamine from glutamate and ammonia.</text>
</comment>
<evidence type="ECO:0000259" key="11">
    <source>
        <dbReference type="PROSITE" id="PS51986"/>
    </source>
</evidence>
<evidence type="ECO:0000256" key="1">
    <source>
        <dbReference type="ARBA" id="ARBA00001946"/>
    </source>
</evidence>
<dbReference type="Proteomes" id="UP000185678">
    <property type="component" value="Unassembled WGS sequence"/>
</dbReference>
<dbReference type="PROSITE" id="PS00181">
    <property type="entry name" value="GLNA_ATP"/>
    <property type="match status" value="1"/>
</dbReference>
<name>A0A1N7K6T7_9PROT</name>
<evidence type="ECO:0000256" key="10">
    <source>
        <dbReference type="SAM" id="MobiDB-lite"/>
    </source>
</evidence>
<evidence type="ECO:0000256" key="3">
    <source>
        <dbReference type="ARBA" id="ARBA00022598"/>
    </source>
</evidence>
<evidence type="ECO:0000256" key="4">
    <source>
        <dbReference type="ARBA" id="ARBA00022741"/>
    </source>
</evidence>
<dbReference type="SMART" id="SM01230">
    <property type="entry name" value="Gln-synt_C"/>
    <property type="match status" value="1"/>
</dbReference>
<feature type="region of interest" description="Disordered" evidence="10">
    <location>
        <begin position="1"/>
        <end position="47"/>
    </location>
</feature>
<feature type="compositionally biased region" description="Basic and acidic residues" evidence="10">
    <location>
        <begin position="1"/>
        <end position="16"/>
    </location>
</feature>
<sequence length="494" mass="53536">MSDSRGHTGFDVDSNKPRALQVSPAAPAAEPSGQPPGPGGPEAPFGRSDEMTALLAKYPDTAHVDALFFDLCSLVRGKRYPVLDADKLFEDGMLIPYSAWLLDATGDCSDPGGRGYSDGDPDGVVRPVAGTLAPVPWSPVPSAQVMCSLDEDLDGPVVDPRNVLRRVERQMNRAGMFPVVALELEFYLIDQAERSPDGSPLPPLNPDTKQRDKSNQVYGMTELDDYAEFLRDVESACVAQSVPAYTATSENAPGQFEINLKHTDSAVRAADHAALLANIVERVANMHGFKATFMAKPYVDMAGNGLHIHLSVLDADGNNIFDDGTPQGSPSLRWAIGGLMEAMPESMALFAPNVNAYRRYAPNNYVPVKRAWGVNNRSVAFRIPGGPGTARRLEHRVCGASANPYLALAAVLAGACWGMENKLDPGPAVTGNACEQMDPGVPWTFRAALARLEKAHILPNYLGADYLHLYSETKWAELEKFQAVISPHEYLWYL</sequence>
<dbReference type="InterPro" id="IPR027303">
    <property type="entry name" value="Gln_synth_gly_rich_site"/>
</dbReference>
<dbReference type="SUPFAM" id="SSF54368">
    <property type="entry name" value="Glutamine synthetase, N-terminal domain"/>
    <property type="match status" value="1"/>
</dbReference>
<evidence type="ECO:0000313" key="13">
    <source>
        <dbReference type="EMBL" id="SIS57267.1"/>
    </source>
</evidence>
<dbReference type="PANTHER" id="PTHR43785">
    <property type="entry name" value="GAMMA-GLUTAMYLPUTRESCINE SYNTHETASE"/>
    <property type="match status" value="1"/>
</dbReference>
<comment type="cofactor">
    <cofactor evidence="1">
        <name>Mg(2+)</name>
        <dbReference type="ChEBI" id="CHEBI:18420"/>
    </cofactor>
</comment>
<evidence type="ECO:0000313" key="14">
    <source>
        <dbReference type="Proteomes" id="UP000185678"/>
    </source>
</evidence>
<dbReference type="AlphaFoldDB" id="A0A1N7K6T7"/>
<comment type="similarity">
    <text evidence="8 9">Belongs to the glutamine synthetase family.</text>
</comment>
<dbReference type="Pfam" id="PF00120">
    <property type="entry name" value="Gln-synt_C"/>
    <property type="match status" value="1"/>
</dbReference>
<feature type="domain" description="GS beta-grasp" evidence="11">
    <location>
        <begin position="59"/>
        <end position="155"/>
    </location>
</feature>
<dbReference type="SUPFAM" id="SSF55931">
    <property type="entry name" value="Glutamine synthetase/guanido kinase"/>
    <property type="match status" value="1"/>
</dbReference>
<evidence type="ECO:0000256" key="8">
    <source>
        <dbReference type="PROSITE-ProRule" id="PRU01330"/>
    </source>
</evidence>
<dbReference type="PROSITE" id="PS51986">
    <property type="entry name" value="GS_BETA_GRASP"/>
    <property type="match status" value="1"/>
</dbReference>
<evidence type="ECO:0000256" key="9">
    <source>
        <dbReference type="RuleBase" id="RU000384"/>
    </source>
</evidence>
<evidence type="ECO:0000259" key="12">
    <source>
        <dbReference type="PROSITE" id="PS51987"/>
    </source>
</evidence>
<organism evidence="13 14">
    <name type="scientific">Insolitispirillum peregrinum</name>
    <dbReference type="NCBI Taxonomy" id="80876"/>
    <lineage>
        <taxon>Bacteria</taxon>
        <taxon>Pseudomonadati</taxon>
        <taxon>Pseudomonadota</taxon>
        <taxon>Alphaproteobacteria</taxon>
        <taxon>Rhodospirillales</taxon>
        <taxon>Novispirillaceae</taxon>
        <taxon>Insolitispirillum</taxon>
    </lineage>
</organism>
<keyword evidence="14" id="KW-1185">Reference proteome</keyword>
<feature type="domain" description="GS catalytic" evidence="12">
    <location>
        <begin position="160"/>
        <end position="494"/>
    </location>
</feature>
<dbReference type="PANTHER" id="PTHR43785:SF12">
    <property type="entry name" value="TYPE-1 GLUTAMINE SYNTHETASE 2"/>
    <property type="match status" value="1"/>
</dbReference>